<keyword evidence="5" id="KW-0805">Transcription regulation</keyword>
<name>A0A2P5C7J7_PARAD</name>
<feature type="compositionally biased region" description="Low complexity" evidence="9">
    <location>
        <begin position="37"/>
        <end position="60"/>
    </location>
</feature>
<dbReference type="Proteomes" id="UP000237105">
    <property type="component" value="Unassembled WGS sequence"/>
</dbReference>
<dbReference type="EMBL" id="JXTB01000163">
    <property type="protein sequence ID" value="PON57050.1"/>
    <property type="molecule type" value="Genomic_DNA"/>
</dbReference>
<keyword evidence="2" id="KW-0479">Metal-binding</keyword>
<organism evidence="11 12">
    <name type="scientific">Parasponia andersonii</name>
    <name type="common">Sponia andersonii</name>
    <dbReference type="NCBI Taxonomy" id="3476"/>
    <lineage>
        <taxon>Eukaryota</taxon>
        <taxon>Viridiplantae</taxon>
        <taxon>Streptophyta</taxon>
        <taxon>Embryophyta</taxon>
        <taxon>Tracheophyta</taxon>
        <taxon>Spermatophyta</taxon>
        <taxon>Magnoliopsida</taxon>
        <taxon>eudicotyledons</taxon>
        <taxon>Gunneridae</taxon>
        <taxon>Pentapetalae</taxon>
        <taxon>rosids</taxon>
        <taxon>fabids</taxon>
        <taxon>Rosales</taxon>
        <taxon>Cannabaceae</taxon>
        <taxon>Parasponia</taxon>
    </lineage>
</organism>
<dbReference type="SUPFAM" id="SSF57667">
    <property type="entry name" value="beta-beta-alpha zinc fingers"/>
    <property type="match status" value="1"/>
</dbReference>
<evidence type="ECO:0000256" key="1">
    <source>
        <dbReference type="ARBA" id="ARBA00004123"/>
    </source>
</evidence>
<dbReference type="GO" id="GO:0008270">
    <property type="term" value="F:zinc ion binding"/>
    <property type="evidence" value="ECO:0007669"/>
    <property type="project" value="UniProtKB-KW"/>
</dbReference>
<protein>
    <submittedName>
        <fullName evidence="11">Zinc finger transcription factor</fullName>
    </submittedName>
</protein>
<gene>
    <name evidence="11" type="primary">PanZnF25</name>
    <name evidence="11" type="ORF">PanWU01x14_176400</name>
</gene>
<dbReference type="PROSITE" id="PS50157">
    <property type="entry name" value="ZINC_FINGER_C2H2_2"/>
    <property type="match status" value="1"/>
</dbReference>
<comment type="caution">
    <text evidence="11">The sequence shown here is derived from an EMBL/GenBank/DDBJ whole genome shotgun (WGS) entry which is preliminary data.</text>
</comment>
<dbReference type="GO" id="GO:0005634">
    <property type="term" value="C:nucleus"/>
    <property type="evidence" value="ECO:0007669"/>
    <property type="project" value="UniProtKB-SubCell"/>
</dbReference>
<feature type="region of interest" description="Disordered" evidence="9">
    <location>
        <begin position="206"/>
        <end position="294"/>
    </location>
</feature>
<reference evidence="12" key="1">
    <citation type="submission" date="2016-06" db="EMBL/GenBank/DDBJ databases">
        <title>Parallel loss of symbiosis genes in relatives of nitrogen-fixing non-legume Parasponia.</title>
        <authorList>
            <person name="Van Velzen R."/>
            <person name="Holmer R."/>
            <person name="Bu F."/>
            <person name="Rutten L."/>
            <person name="Van Zeijl A."/>
            <person name="Liu W."/>
            <person name="Santuari L."/>
            <person name="Cao Q."/>
            <person name="Sharma T."/>
            <person name="Shen D."/>
            <person name="Roswanjaya Y."/>
            <person name="Wardhani T."/>
            <person name="Kalhor M.S."/>
            <person name="Jansen J."/>
            <person name="Van den Hoogen J."/>
            <person name="Gungor B."/>
            <person name="Hartog M."/>
            <person name="Hontelez J."/>
            <person name="Verver J."/>
            <person name="Yang W.-C."/>
            <person name="Schijlen E."/>
            <person name="Repin R."/>
            <person name="Schilthuizen M."/>
            <person name="Schranz E."/>
            <person name="Heidstra R."/>
            <person name="Miyata K."/>
            <person name="Fedorova E."/>
            <person name="Kohlen W."/>
            <person name="Bisseling T."/>
            <person name="Smit S."/>
            <person name="Geurts R."/>
        </authorList>
    </citation>
    <scope>NUCLEOTIDE SEQUENCE [LARGE SCALE GENOMIC DNA]</scope>
    <source>
        <strain evidence="12">cv. WU1-14</strain>
    </source>
</reference>
<evidence type="ECO:0000259" key="10">
    <source>
        <dbReference type="PROSITE" id="PS50157"/>
    </source>
</evidence>
<keyword evidence="4" id="KW-0862">Zinc</keyword>
<feature type="compositionally biased region" description="Low complexity" evidence="9">
    <location>
        <begin position="222"/>
        <end position="233"/>
    </location>
</feature>
<dbReference type="STRING" id="3476.A0A2P5C7J7"/>
<accession>A0A2P5C7J7</accession>
<keyword evidence="12" id="KW-1185">Reference proteome</keyword>
<evidence type="ECO:0000256" key="9">
    <source>
        <dbReference type="SAM" id="MobiDB-lite"/>
    </source>
</evidence>
<dbReference type="InterPro" id="IPR036236">
    <property type="entry name" value="Znf_C2H2_sf"/>
</dbReference>
<feature type="domain" description="C2H2-type" evidence="10">
    <location>
        <begin position="102"/>
        <end position="129"/>
    </location>
</feature>
<dbReference type="PANTHER" id="PTHR45801:SF5">
    <property type="entry name" value="OS05G0286100 PROTEIN"/>
    <property type="match status" value="1"/>
</dbReference>
<evidence type="ECO:0000256" key="5">
    <source>
        <dbReference type="ARBA" id="ARBA00023015"/>
    </source>
</evidence>
<dbReference type="PANTHER" id="PTHR45801">
    <property type="entry name" value="OS07G0101800 PROTEIN"/>
    <property type="match status" value="1"/>
</dbReference>
<evidence type="ECO:0000256" key="2">
    <source>
        <dbReference type="ARBA" id="ARBA00022723"/>
    </source>
</evidence>
<proteinExistence type="predicted"/>
<evidence type="ECO:0000256" key="3">
    <source>
        <dbReference type="ARBA" id="ARBA00022771"/>
    </source>
</evidence>
<evidence type="ECO:0000256" key="7">
    <source>
        <dbReference type="ARBA" id="ARBA00023242"/>
    </source>
</evidence>
<keyword evidence="6" id="KW-0804">Transcription</keyword>
<comment type="subcellular location">
    <subcellularLocation>
        <location evidence="1">Nucleus</location>
    </subcellularLocation>
</comment>
<evidence type="ECO:0000256" key="6">
    <source>
        <dbReference type="ARBA" id="ARBA00023163"/>
    </source>
</evidence>
<feature type="compositionally biased region" description="Basic and acidic residues" evidence="9">
    <location>
        <begin position="259"/>
        <end position="274"/>
    </location>
</feature>
<keyword evidence="3 8" id="KW-0863">Zinc-finger</keyword>
<dbReference type="InterPro" id="IPR052426">
    <property type="entry name" value="Plant_dev_regulator"/>
</dbReference>
<feature type="region of interest" description="Disordered" evidence="9">
    <location>
        <begin position="37"/>
        <end position="76"/>
    </location>
</feature>
<dbReference type="AlphaFoldDB" id="A0A2P5C7J7"/>
<evidence type="ECO:0000256" key="8">
    <source>
        <dbReference type="PROSITE-ProRule" id="PRU00042"/>
    </source>
</evidence>
<evidence type="ECO:0000256" key="4">
    <source>
        <dbReference type="ARBA" id="ARBA00022833"/>
    </source>
</evidence>
<evidence type="ECO:0000313" key="11">
    <source>
        <dbReference type="EMBL" id="PON57050.1"/>
    </source>
</evidence>
<evidence type="ECO:0000313" key="12">
    <source>
        <dbReference type="Proteomes" id="UP000237105"/>
    </source>
</evidence>
<keyword evidence="7" id="KW-0539">Nucleus</keyword>
<sequence>MATELGLLSLTHLHKLAQSQDNQTQNQNQNQIQNHHQLNPNTLTTPSTFTTTTATTAPTPWMWNPKNHHHHNQDAEEDSWEVRAFAEDTGNVMGTTWPPRSYTCAFCRREFRSAQALGGHMNVHRRDRARLHQVMPPPNSIINHHHPAATAYASSSSSSSSSFLIPAREFVSANGTSGGLCLVYPLPNPNYSAATFSSINPPTNTALNACTDHHQPSPSPSPSTLLSISPYLPGNLATGGPRPPGAGSTSTSNYINAYRHRDEEPSDHSSHHDENGDEEELDLELRLGHGPTPS</sequence>
<dbReference type="OrthoDB" id="1708403at2759"/>
<dbReference type="PROSITE" id="PS00028">
    <property type="entry name" value="ZINC_FINGER_C2H2_1"/>
    <property type="match status" value="1"/>
</dbReference>
<dbReference type="InterPro" id="IPR013087">
    <property type="entry name" value="Znf_C2H2_type"/>
</dbReference>
<dbReference type="Pfam" id="PF13912">
    <property type="entry name" value="zf-C2H2_6"/>
    <property type="match status" value="1"/>
</dbReference>